<accession>A0ABY4EM29</accession>
<keyword evidence="3" id="KW-1185">Reference proteome</keyword>
<proteinExistence type="predicted"/>
<name>A0ABY4EM29_9BACI</name>
<dbReference type="EMBL" id="CP095073">
    <property type="protein sequence ID" value="UOQ45502.1"/>
    <property type="molecule type" value="Genomic_DNA"/>
</dbReference>
<gene>
    <name evidence="2" type="ORF">MUN89_06035</name>
</gene>
<dbReference type="RefSeq" id="WP_244712274.1">
    <property type="nucleotide sequence ID" value="NZ_CP095073.1"/>
</dbReference>
<feature type="transmembrane region" description="Helical" evidence="1">
    <location>
        <begin position="39"/>
        <end position="64"/>
    </location>
</feature>
<sequence>MGKVSVAFVVNTVISGCIAGFISLFFAQGTIAENYTDKTFVAPEFFVIMGIWAVGFLIGLFIYTKKGVSWFLFISIVMTWASIPLGVKIGMILAT</sequence>
<dbReference type="Proteomes" id="UP000831787">
    <property type="component" value="Chromosome"/>
</dbReference>
<evidence type="ECO:0000256" key="1">
    <source>
        <dbReference type="SAM" id="Phobius"/>
    </source>
</evidence>
<keyword evidence="1" id="KW-1133">Transmembrane helix</keyword>
<keyword evidence="1" id="KW-0472">Membrane</keyword>
<reference evidence="2 3" key="1">
    <citation type="submission" date="2022-04" db="EMBL/GenBank/DDBJ databases">
        <title>Halobacillus sp. isolated from saltern.</title>
        <authorList>
            <person name="Won M."/>
            <person name="Lee C.-M."/>
            <person name="Woen H.-Y."/>
            <person name="Kwon S.-W."/>
        </authorList>
    </citation>
    <scope>NUCLEOTIDE SEQUENCE [LARGE SCALE GENOMIC DNA]</scope>
    <source>
        <strain evidence="2 3">SSBR10-3</strain>
    </source>
</reference>
<evidence type="ECO:0000313" key="3">
    <source>
        <dbReference type="Proteomes" id="UP000831787"/>
    </source>
</evidence>
<keyword evidence="1" id="KW-0812">Transmembrane</keyword>
<feature type="transmembrane region" description="Helical" evidence="1">
    <location>
        <begin position="6"/>
        <end position="27"/>
    </location>
</feature>
<dbReference type="PROSITE" id="PS51257">
    <property type="entry name" value="PROKAR_LIPOPROTEIN"/>
    <property type="match status" value="1"/>
</dbReference>
<protein>
    <submittedName>
        <fullName evidence="2">Uncharacterized protein</fullName>
    </submittedName>
</protein>
<feature type="transmembrane region" description="Helical" evidence="1">
    <location>
        <begin position="70"/>
        <end position="94"/>
    </location>
</feature>
<evidence type="ECO:0000313" key="2">
    <source>
        <dbReference type="EMBL" id="UOQ45502.1"/>
    </source>
</evidence>
<organism evidence="2 3">
    <name type="scientific">Halobacillus salinarum</name>
    <dbReference type="NCBI Taxonomy" id="2932257"/>
    <lineage>
        <taxon>Bacteria</taxon>
        <taxon>Bacillati</taxon>
        <taxon>Bacillota</taxon>
        <taxon>Bacilli</taxon>
        <taxon>Bacillales</taxon>
        <taxon>Bacillaceae</taxon>
        <taxon>Halobacillus</taxon>
    </lineage>
</organism>